<keyword evidence="4" id="KW-0030">Aminoacyl-tRNA synthetase</keyword>
<dbReference type="InterPro" id="IPR009080">
    <property type="entry name" value="tRNAsynth_Ia_anticodon-bd"/>
</dbReference>
<dbReference type="EMBL" id="JACGDG010000012">
    <property type="protein sequence ID" value="MBA6116960.1"/>
    <property type="molecule type" value="Genomic_DNA"/>
</dbReference>
<keyword evidence="2" id="KW-0547">Nucleotide-binding</keyword>
<sequence length="132" mass="14879">MPGKLQLAAAARQVDRSIPKSGDINQVFHQRFLDEVNLDLNLPRALAVVWALVKSDLPPADKRATLLQMDRILGLDLENVESDNDAAPADIFDLIEQQRQARKEKNWALADLLREQLKERGWVVKDDAVADD</sequence>
<evidence type="ECO:0000313" key="6">
    <source>
        <dbReference type="EMBL" id="MBA6116960.1"/>
    </source>
</evidence>
<dbReference type="Proteomes" id="UP000553948">
    <property type="component" value="Unassembled WGS sequence"/>
</dbReference>
<evidence type="ECO:0000256" key="4">
    <source>
        <dbReference type="ARBA" id="ARBA00023146"/>
    </source>
</evidence>
<reference evidence="6 7" key="1">
    <citation type="submission" date="2020-07" db="EMBL/GenBank/DDBJ databases">
        <title>Diversity of carbapenemase encoding genes among Pseudomonas putida group clinical isolates in a tertiary Brazilian hospital.</title>
        <authorList>
            <person name="Alberto-Lei F."/>
            <person name="Nodari C.S."/>
            <person name="Streling A.P."/>
            <person name="Paulino J.T."/>
            <person name="Bessa-Neto F.O."/>
            <person name="Cayo R."/>
            <person name="Gales A.C."/>
        </authorList>
    </citation>
    <scope>NUCLEOTIDE SEQUENCE [LARGE SCALE GENOMIC DNA]</scope>
    <source>
        <strain evidence="6 7">12464</strain>
    </source>
</reference>
<dbReference type="RefSeq" id="WP_182387546.1">
    <property type="nucleotide sequence ID" value="NZ_JACGDG010000012.1"/>
</dbReference>
<proteinExistence type="predicted"/>
<name>A0A7W2L1Z9_PSEPU</name>
<evidence type="ECO:0000313" key="7">
    <source>
        <dbReference type="Proteomes" id="UP000553948"/>
    </source>
</evidence>
<dbReference type="AlphaFoldDB" id="A0A7W2L1Z9"/>
<dbReference type="InterPro" id="IPR056411">
    <property type="entry name" value="CysS_C"/>
</dbReference>
<keyword evidence="1" id="KW-0436">Ligase</keyword>
<accession>A0A7W2L1Z9</accession>
<dbReference type="GO" id="GO:0006418">
    <property type="term" value="P:tRNA aminoacylation for protein translation"/>
    <property type="evidence" value="ECO:0007669"/>
    <property type="project" value="InterPro"/>
</dbReference>
<dbReference type="SUPFAM" id="SSF47323">
    <property type="entry name" value="Anticodon-binding domain of a subclass of class I aminoacyl-tRNA synthetases"/>
    <property type="match status" value="1"/>
</dbReference>
<feature type="domain" description="Cysteinyl-tRNA ligase anticodon binding" evidence="5">
    <location>
        <begin position="87"/>
        <end position="127"/>
    </location>
</feature>
<evidence type="ECO:0000256" key="3">
    <source>
        <dbReference type="ARBA" id="ARBA00022840"/>
    </source>
</evidence>
<dbReference type="Pfam" id="PF23493">
    <property type="entry name" value="CysS_C"/>
    <property type="match status" value="1"/>
</dbReference>
<gene>
    <name evidence="6" type="ORF">H4C47_14585</name>
</gene>
<comment type="caution">
    <text evidence="6">The sequence shown here is derived from an EMBL/GenBank/DDBJ whole genome shotgun (WGS) entry which is preliminary data.</text>
</comment>
<evidence type="ECO:0000259" key="5">
    <source>
        <dbReference type="Pfam" id="PF23493"/>
    </source>
</evidence>
<dbReference type="Gene3D" id="1.20.120.1910">
    <property type="entry name" value="Cysteine-tRNA ligase, C-terminal anti-codon recognition domain"/>
    <property type="match status" value="1"/>
</dbReference>
<dbReference type="GO" id="GO:0005524">
    <property type="term" value="F:ATP binding"/>
    <property type="evidence" value="ECO:0007669"/>
    <property type="project" value="UniProtKB-KW"/>
</dbReference>
<evidence type="ECO:0000256" key="1">
    <source>
        <dbReference type="ARBA" id="ARBA00022598"/>
    </source>
</evidence>
<evidence type="ECO:0000256" key="2">
    <source>
        <dbReference type="ARBA" id="ARBA00022741"/>
    </source>
</evidence>
<dbReference type="GO" id="GO:0004812">
    <property type="term" value="F:aminoacyl-tRNA ligase activity"/>
    <property type="evidence" value="ECO:0007669"/>
    <property type="project" value="UniProtKB-KW"/>
</dbReference>
<protein>
    <recommendedName>
        <fullName evidence="5">Cysteinyl-tRNA ligase anticodon binding domain-containing protein</fullName>
    </recommendedName>
</protein>
<organism evidence="6 7">
    <name type="scientific">Pseudomonas putida</name>
    <name type="common">Arthrobacter siderocapsulatus</name>
    <dbReference type="NCBI Taxonomy" id="303"/>
    <lineage>
        <taxon>Bacteria</taxon>
        <taxon>Pseudomonadati</taxon>
        <taxon>Pseudomonadota</taxon>
        <taxon>Gammaproteobacteria</taxon>
        <taxon>Pseudomonadales</taxon>
        <taxon>Pseudomonadaceae</taxon>
        <taxon>Pseudomonas</taxon>
    </lineage>
</organism>
<keyword evidence="3" id="KW-0067">ATP-binding</keyword>